<dbReference type="STRING" id="100225.SAMN05421595_2230"/>
<keyword evidence="3" id="KW-1185">Reference proteome</keyword>
<comment type="caution">
    <text evidence="2">The sequence shown here is derived from an EMBL/GenBank/DDBJ whole genome shotgun (WGS) entry which is preliminary data.</text>
</comment>
<gene>
    <name evidence="2" type="ORF">AUCHE_04_01310</name>
</gene>
<organism evidence="2 3">
    <name type="scientific">Austwickia chelonae NBRC 105200</name>
    <dbReference type="NCBI Taxonomy" id="1184607"/>
    <lineage>
        <taxon>Bacteria</taxon>
        <taxon>Bacillati</taxon>
        <taxon>Actinomycetota</taxon>
        <taxon>Actinomycetes</taxon>
        <taxon>Micrococcales</taxon>
        <taxon>Dermatophilaceae</taxon>
        <taxon>Austwickia</taxon>
    </lineage>
</organism>
<evidence type="ECO:0000256" key="1">
    <source>
        <dbReference type="SAM" id="MobiDB-lite"/>
    </source>
</evidence>
<evidence type="ECO:0000313" key="3">
    <source>
        <dbReference type="Proteomes" id="UP000008495"/>
    </source>
</evidence>
<protein>
    <submittedName>
        <fullName evidence="2">Uncharacterized protein</fullName>
    </submittedName>
</protein>
<sequence length="92" mass="9493">MSDAVGISDAPAGGTPRSGRGLRAQNSTVSGDAGARAAHPGAFLMGGPAGVDAPFLLTCRIDFRLETEPFLLVNGGKAFFEHHVDHLVSYPS</sequence>
<dbReference type="EMBL" id="BAGZ01000004">
    <property type="protein sequence ID" value="GAB77090.1"/>
    <property type="molecule type" value="Genomic_DNA"/>
</dbReference>
<name>K6VP06_9MICO</name>
<evidence type="ECO:0000313" key="2">
    <source>
        <dbReference type="EMBL" id="GAB77090.1"/>
    </source>
</evidence>
<feature type="region of interest" description="Disordered" evidence="1">
    <location>
        <begin position="1"/>
        <end position="35"/>
    </location>
</feature>
<proteinExistence type="predicted"/>
<dbReference type="AlphaFoldDB" id="K6VP06"/>
<reference evidence="2 3" key="1">
    <citation type="submission" date="2012-08" db="EMBL/GenBank/DDBJ databases">
        <title>Whole genome shotgun sequence of Austwickia chelonae NBRC 105200.</title>
        <authorList>
            <person name="Yoshida I."/>
            <person name="Hosoyama A."/>
            <person name="Tsuchikane K."/>
            <person name="Katsumata H."/>
            <person name="Ando Y."/>
            <person name="Ohji S."/>
            <person name="Hamada M."/>
            <person name="Tamura T."/>
            <person name="Yamazoe A."/>
            <person name="Yamazaki S."/>
            <person name="Fujita N."/>
        </authorList>
    </citation>
    <scope>NUCLEOTIDE SEQUENCE [LARGE SCALE GENOMIC DNA]</scope>
    <source>
        <strain evidence="2 3">NBRC 105200</strain>
    </source>
</reference>
<dbReference type="Proteomes" id="UP000008495">
    <property type="component" value="Unassembled WGS sequence"/>
</dbReference>
<accession>K6VP06</accession>